<dbReference type="Proteomes" id="UP000485058">
    <property type="component" value="Unassembled WGS sequence"/>
</dbReference>
<dbReference type="InterPro" id="IPR013784">
    <property type="entry name" value="Carb-bd-like_fold"/>
</dbReference>
<reference evidence="1 2" key="1">
    <citation type="submission" date="2020-02" db="EMBL/GenBank/DDBJ databases">
        <title>Draft genome sequence of Haematococcus lacustris strain NIES-144.</title>
        <authorList>
            <person name="Morimoto D."/>
            <person name="Nakagawa S."/>
            <person name="Yoshida T."/>
            <person name="Sawayama S."/>
        </authorList>
    </citation>
    <scope>NUCLEOTIDE SEQUENCE [LARGE SCALE GENOMIC DNA]</scope>
    <source>
        <strain evidence="1 2">NIES-144</strain>
    </source>
</reference>
<name>A0A6A0AL20_HAELA</name>
<dbReference type="EMBL" id="BLLF01007503">
    <property type="protein sequence ID" value="GFH32981.1"/>
    <property type="molecule type" value="Genomic_DNA"/>
</dbReference>
<organism evidence="1 2">
    <name type="scientific">Haematococcus lacustris</name>
    <name type="common">Green alga</name>
    <name type="synonym">Haematococcus pluvialis</name>
    <dbReference type="NCBI Taxonomy" id="44745"/>
    <lineage>
        <taxon>Eukaryota</taxon>
        <taxon>Viridiplantae</taxon>
        <taxon>Chlorophyta</taxon>
        <taxon>core chlorophytes</taxon>
        <taxon>Chlorophyceae</taxon>
        <taxon>CS clade</taxon>
        <taxon>Chlamydomonadales</taxon>
        <taxon>Haematococcaceae</taxon>
        <taxon>Haematococcus</taxon>
    </lineage>
</organism>
<dbReference type="SUPFAM" id="SSF49452">
    <property type="entry name" value="Starch-binding domain-like"/>
    <property type="match status" value="1"/>
</dbReference>
<comment type="caution">
    <text evidence="1">The sequence shown here is derived from an EMBL/GenBank/DDBJ whole genome shotgun (WGS) entry which is preliminary data.</text>
</comment>
<feature type="non-terminal residue" evidence="1">
    <location>
        <position position="93"/>
    </location>
</feature>
<evidence type="ECO:0000313" key="2">
    <source>
        <dbReference type="Proteomes" id="UP000485058"/>
    </source>
</evidence>
<evidence type="ECO:0000313" key="1">
    <source>
        <dbReference type="EMBL" id="GFH32981.1"/>
    </source>
</evidence>
<accession>A0A6A0AL20</accession>
<gene>
    <name evidence="1" type="ORF">HaLaN_32288</name>
</gene>
<protein>
    <submittedName>
        <fullName evidence="1">Uncharacterized protein</fullName>
    </submittedName>
</protein>
<sequence length="93" mass="10243">PRGTEVEAQRVVADIQVCHCFTGPAEVVKLVGPGRFFGNNRAKLGSVMEKEGGGVWLLRKVLPPGTYSVKAVVYNKISKQFRDDPQPEALQFE</sequence>
<keyword evidence="2" id="KW-1185">Reference proteome</keyword>
<dbReference type="GO" id="GO:0030246">
    <property type="term" value="F:carbohydrate binding"/>
    <property type="evidence" value="ECO:0007669"/>
    <property type="project" value="InterPro"/>
</dbReference>
<feature type="non-terminal residue" evidence="1">
    <location>
        <position position="1"/>
    </location>
</feature>
<dbReference type="AlphaFoldDB" id="A0A6A0AL20"/>
<proteinExistence type="predicted"/>